<organism evidence="1 2">
    <name type="scientific">Paracoccus denitrificans</name>
    <dbReference type="NCBI Taxonomy" id="266"/>
    <lineage>
        <taxon>Bacteria</taxon>
        <taxon>Pseudomonadati</taxon>
        <taxon>Pseudomonadota</taxon>
        <taxon>Alphaproteobacteria</taxon>
        <taxon>Rhodobacterales</taxon>
        <taxon>Paracoccaceae</taxon>
        <taxon>Paracoccus</taxon>
    </lineage>
</organism>
<gene>
    <name evidence="1" type="ORF">DI616_17115</name>
</gene>
<reference evidence="1 2" key="1">
    <citation type="journal article" date="2017" name="Nat. Commun.">
        <title>In situ click chemistry generation of cyclooxygenase-2 inhibitors.</title>
        <authorList>
            <person name="Bhardwaj A."/>
            <person name="Kaur J."/>
            <person name="Wuest M."/>
            <person name="Wuest F."/>
        </authorList>
    </citation>
    <scope>NUCLEOTIDE SEQUENCE [LARGE SCALE GENOMIC DNA]</scope>
    <source>
        <strain evidence="1">S2_012_000_R3_94</strain>
    </source>
</reference>
<comment type="caution">
    <text evidence="1">The sequence shown here is derived from an EMBL/GenBank/DDBJ whole genome shotgun (WGS) entry which is preliminary data.</text>
</comment>
<dbReference type="Proteomes" id="UP000315344">
    <property type="component" value="Unassembled WGS sequence"/>
</dbReference>
<name>A0A533HZA9_PARDE</name>
<dbReference type="EMBL" id="VAFL01000019">
    <property type="protein sequence ID" value="TKW64836.1"/>
    <property type="molecule type" value="Genomic_DNA"/>
</dbReference>
<proteinExistence type="predicted"/>
<evidence type="ECO:0000313" key="1">
    <source>
        <dbReference type="EMBL" id="TKW64836.1"/>
    </source>
</evidence>
<protein>
    <submittedName>
        <fullName evidence="1">Uncharacterized protein</fullName>
    </submittedName>
</protein>
<sequence>MTIDIISSGFGRFVPIFNPPFPNYCGGPLQWGRITSAFGRANGLPQDGQLMALIRGGHASATRILNPQSNNRHFYLTERDAAEFCRRFMTLKLIAESYGVHWRTARKQLEPAFPRWRVV</sequence>
<dbReference type="AlphaFoldDB" id="A0A533HZA9"/>
<accession>A0A533HZA9</accession>
<evidence type="ECO:0000313" key="2">
    <source>
        <dbReference type="Proteomes" id="UP000315344"/>
    </source>
</evidence>